<evidence type="ECO:0000259" key="3">
    <source>
        <dbReference type="Pfam" id="PF00294"/>
    </source>
</evidence>
<dbReference type="InterPro" id="IPR036390">
    <property type="entry name" value="WH_DNA-bd_sf"/>
</dbReference>
<name>A0A3M8SVG8_9ACTN</name>
<protein>
    <submittedName>
        <fullName evidence="4">Winged helix-turn-helix transcriptional regulator</fullName>
    </submittedName>
</protein>
<accession>A0A3M8SVG8</accession>
<dbReference type="GO" id="GO:0016301">
    <property type="term" value="F:kinase activity"/>
    <property type="evidence" value="ECO:0007669"/>
    <property type="project" value="UniProtKB-KW"/>
</dbReference>
<evidence type="ECO:0000313" key="5">
    <source>
        <dbReference type="Proteomes" id="UP000275401"/>
    </source>
</evidence>
<dbReference type="EMBL" id="RIBZ01000839">
    <property type="protein sequence ID" value="RNF84803.1"/>
    <property type="molecule type" value="Genomic_DNA"/>
</dbReference>
<dbReference type="InterPro" id="IPR036388">
    <property type="entry name" value="WH-like_DNA-bd_sf"/>
</dbReference>
<dbReference type="InterPro" id="IPR011611">
    <property type="entry name" value="PfkB_dom"/>
</dbReference>
<dbReference type="Proteomes" id="UP000275401">
    <property type="component" value="Unassembled WGS sequence"/>
</dbReference>
<keyword evidence="5" id="KW-1185">Reference proteome</keyword>
<dbReference type="RefSeq" id="WP_123107704.1">
    <property type="nucleotide sequence ID" value="NZ_RIBZ01000839.1"/>
</dbReference>
<reference evidence="4 5" key="1">
    <citation type="submission" date="2018-11" db="EMBL/GenBank/DDBJ databases">
        <title>The Potential of Streptomyces as Biocontrol Agents against the Tomato grey mould, Botrytis cinerea (Gray mold) Frontiers in Microbiology.</title>
        <authorList>
            <person name="Li D."/>
        </authorList>
    </citation>
    <scope>NUCLEOTIDE SEQUENCE [LARGE SCALE GENOMIC DNA]</scope>
    <source>
        <strain evidence="4 5">NEAU-LD23</strain>
    </source>
</reference>
<comment type="caution">
    <text evidence="4">The sequence shown here is derived from an EMBL/GenBank/DDBJ whole genome shotgun (WGS) entry which is preliminary data.</text>
</comment>
<evidence type="ECO:0000256" key="2">
    <source>
        <dbReference type="ARBA" id="ARBA00022777"/>
    </source>
</evidence>
<keyword evidence="2" id="KW-0418">Kinase</keyword>
<dbReference type="PROSITE" id="PS00583">
    <property type="entry name" value="PFKB_KINASES_1"/>
    <property type="match status" value="1"/>
</dbReference>
<organism evidence="4 5">
    <name type="scientific">Streptomyces botrytidirepellens</name>
    <dbReference type="NCBI Taxonomy" id="2486417"/>
    <lineage>
        <taxon>Bacteria</taxon>
        <taxon>Bacillati</taxon>
        <taxon>Actinomycetota</taxon>
        <taxon>Actinomycetes</taxon>
        <taxon>Kitasatosporales</taxon>
        <taxon>Streptomycetaceae</taxon>
        <taxon>Streptomyces</taxon>
    </lineage>
</organism>
<dbReference type="PANTHER" id="PTHR10584:SF166">
    <property type="entry name" value="RIBOKINASE"/>
    <property type="match status" value="1"/>
</dbReference>
<proteinExistence type="predicted"/>
<dbReference type="InterPro" id="IPR002173">
    <property type="entry name" value="Carboh/pur_kinase_PfkB_CS"/>
</dbReference>
<dbReference type="Pfam" id="PF00294">
    <property type="entry name" value="PfkB"/>
    <property type="match status" value="1"/>
</dbReference>
<dbReference type="PANTHER" id="PTHR10584">
    <property type="entry name" value="SUGAR KINASE"/>
    <property type="match status" value="1"/>
</dbReference>
<sequence length="395" mass="40821">MMLTRREREVLALLRRDPLAGAQAIADALGTTRAAVNVHLSNLGKKGAILGRGYILRQEHAVVVVGGANVDVKVRSLAPLAYRTSNPGQAHTSPGGVARNVAENLARLGTPTHLIAAVGQDPAGERLLSETQATGVRIDHVHRGAHPTGTYTAVLDADGELAVAVADMAATDGLGPEHLQPARELIGNASMLVLDGNLSSSALAYALDIASAAGVQTVIDPVSVPKATLLAPLLAAGRPVFAVTPNVAELGALTGRDTFRDTGDDRQVTDAVAVLHERGVQYAWVRLGERGSLLSGAEEGVTFLDAPPAEVQDVTGAGDAMLGAFVHALLTGEDPVAAARYGHAAAALTVATTATVRPDLTPRLVEDALTPRLVEDALTPRLVEDAATAPPRRTT</sequence>
<dbReference type="Gene3D" id="3.40.1190.20">
    <property type="match status" value="1"/>
</dbReference>
<gene>
    <name evidence="4" type="ORF">EEJ42_43780</name>
</gene>
<dbReference type="SUPFAM" id="SSF53613">
    <property type="entry name" value="Ribokinase-like"/>
    <property type="match status" value="1"/>
</dbReference>
<evidence type="ECO:0000313" key="4">
    <source>
        <dbReference type="EMBL" id="RNF84803.1"/>
    </source>
</evidence>
<evidence type="ECO:0000256" key="1">
    <source>
        <dbReference type="ARBA" id="ARBA00022679"/>
    </source>
</evidence>
<dbReference type="InterPro" id="IPR029056">
    <property type="entry name" value="Ribokinase-like"/>
</dbReference>
<feature type="domain" description="Carbohydrate kinase PfkB" evidence="3">
    <location>
        <begin position="61"/>
        <end position="357"/>
    </location>
</feature>
<dbReference type="PROSITE" id="PS00584">
    <property type="entry name" value="PFKB_KINASES_2"/>
    <property type="match status" value="1"/>
</dbReference>
<keyword evidence="1" id="KW-0808">Transferase</keyword>
<dbReference type="CDD" id="cd01941">
    <property type="entry name" value="YeiC_kinase_like"/>
    <property type="match status" value="1"/>
</dbReference>
<dbReference type="Gene3D" id="1.10.10.10">
    <property type="entry name" value="Winged helix-like DNA-binding domain superfamily/Winged helix DNA-binding domain"/>
    <property type="match status" value="1"/>
</dbReference>
<dbReference type="Pfam" id="PF13412">
    <property type="entry name" value="HTH_24"/>
    <property type="match status" value="1"/>
</dbReference>
<dbReference type="AlphaFoldDB" id="A0A3M8SVG8"/>
<dbReference type="SUPFAM" id="SSF46785">
    <property type="entry name" value="Winged helix' DNA-binding domain"/>
    <property type="match status" value="1"/>
</dbReference>